<dbReference type="InterPro" id="IPR001763">
    <property type="entry name" value="Rhodanese-like_dom"/>
</dbReference>
<dbReference type="EMBL" id="PDVP01000002">
    <property type="protein sequence ID" value="PHP68300.1"/>
    <property type="molecule type" value="Genomic_DNA"/>
</dbReference>
<dbReference type="InterPro" id="IPR036873">
    <property type="entry name" value="Rhodanese-like_dom_sf"/>
</dbReference>
<dbReference type="RefSeq" id="WP_099305027.1">
    <property type="nucleotide sequence ID" value="NZ_PDVP01000002.1"/>
</dbReference>
<sequence>MLSGLMKRLTSGASDNAIAHDDFLAALKAKTHTLVDVREVREFHSGAIPGAINVPLSAFDPARIPAGKPVILYCATGARSGMALRALHQAGREDAVHYRPGVTGWRLQGGRLV</sequence>
<reference evidence="2 3" key="1">
    <citation type="submission" date="2017-10" db="EMBL/GenBank/DDBJ databases">
        <title>Sedimentibacterium mangrovi gen. nov., sp. nov., a novel member of family Phyllobacteriacea isolated from mangrove sediment.</title>
        <authorList>
            <person name="Liao H."/>
            <person name="Tian Y."/>
        </authorList>
    </citation>
    <scope>NUCLEOTIDE SEQUENCE [LARGE SCALE GENOMIC DNA]</scope>
    <source>
        <strain evidence="2 3">X9-2-2</strain>
    </source>
</reference>
<name>A0A2G1QS64_9HYPH</name>
<dbReference type="SUPFAM" id="SSF52821">
    <property type="entry name" value="Rhodanese/Cell cycle control phosphatase"/>
    <property type="match status" value="1"/>
</dbReference>
<dbReference type="Pfam" id="PF00581">
    <property type="entry name" value="Rhodanese"/>
    <property type="match status" value="1"/>
</dbReference>
<evidence type="ECO:0000313" key="3">
    <source>
        <dbReference type="Proteomes" id="UP000221168"/>
    </source>
</evidence>
<dbReference type="Gene3D" id="3.40.250.10">
    <property type="entry name" value="Rhodanese-like domain"/>
    <property type="match status" value="1"/>
</dbReference>
<comment type="caution">
    <text evidence="2">The sequence shown here is derived from an EMBL/GenBank/DDBJ whole genome shotgun (WGS) entry which is preliminary data.</text>
</comment>
<keyword evidence="2" id="KW-0808">Transferase</keyword>
<dbReference type="PROSITE" id="PS50206">
    <property type="entry name" value="RHODANESE_3"/>
    <property type="match status" value="1"/>
</dbReference>
<dbReference type="PANTHER" id="PTHR44086">
    <property type="entry name" value="THIOSULFATE SULFURTRANSFERASE RDL2, MITOCHONDRIAL-RELATED"/>
    <property type="match status" value="1"/>
</dbReference>
<dbReference type="CDD" id="cd00158">
    <property type="entry name" value="RHOD"/>
    <property type="match status" value="1"/>
</dbReference>
<dbReference type="PANTHER" id="PTHR44086:SF10">
    <property type="entry name" value="THIOSULFATE SULFURTRANSFERASE_RHODANESE-LIKE DOMAIN-CONTAINING PROTEIN 3"/>
    <property type="match status" value="1"/>
</dbReference>
<organism evidence="2 3">
    <name type="scientific">Zhengella mangrovi</name>
    <dbReference type="NCBI Taxonomy" id="1982044"/>
    <lineage>
        <taxon>Bacteria</taxon>
        <taxon>Pseudomonadati</taxon>
        <taxon>Pseudomonadota</taxon>
        <taxon>Alphaproteobacteria</taxon>
        <taxon>Hyphomicrobiales</taxon>
        <taxon>Notoacmeibacteraceae</taxon>
        <taxon>Zhengella</taxon>
    </lineage>
</organism>
<keyword evidence="3" id="KW-1185">Reference proteome</keyword>
<gene>
    <name evidence="2" type="ORF">CSC94_06530</name>
</gene>
<evidence type="ECO:0000259" key="1">
    <source>
        <dbReference type="PROSITE" id="PS50206"/>
    </source>
</evidence>
<evidence type="ECO:0000313" key="2">
    <source>
        <dbReference type="EMBL" id="PHP68300.1"/>
    </source>
</evidence>
<accession>A0A2G1QS64</accession>
<feature type="domain" description="Rhodanese" evidence="1">
    <location>
        <begin position="28"/>
        <end position="113"/>
    </location>
</feature>
<dbReference type="Proteomes" id="UP000221168">
    <property type="component" value="Unassembled WGS sequence"/>
</dbReference>
<dbReference type="AlphaFoldDB" id="A0A2G1QS64"/>
<dbReference type="SMART" id="SM00450">
    <property type="entry name" value="RHOD"/>
    <property type="match status" value="1"/>
</dbReference>
<dbReference type="OrthoDB" id="9802991at2"/>
<dbReference type="GO" id="GO:0004792">
    <property type="term" value="F:thiosulfate-cyanide sulfurtransferase activity"/>
    <property type="evidence" value="ECO:0007669"/>
    <property type="project" value="TreeGrafter"/>
</dbReference>
<proteinExistence type="predicted"/>
<protein>
    <submittedName>
        <fullName evidence="2">Sulfurtransferase</fullName>
    </submittedName>
</protein>